<keyword evidence="6 9" id="KW-0482">Metalloprotease</keyword>
<evidence type="ECO:0000256" key="6">
    <source>
        <dbReference type="ARBA" id="ARBA00023049"/>
    </source>
</evidence>
<feature type="chain" id="PRO_5016755810" evidence="7">
    <location>
        <begin position="20"/>
        <end position="460"/>
    </location>
</feature>
<dbReference type="PANTHER" id="PTHR22726">
    <property type="entry name" value="METALLOENDOPEPTIDASE OMA1"/>
    <property type="match status" value="1"/>
</dbReference>
<dbReference type="GO" id="GO:0046872">
    <property type="term" value="F:metal ion binding"/>
    <property type="evidence" value="ECO:0007669"/>
    <property type="project" value="UniProtKB-KW"/>
</dbReference>
<evidence type="ECO:0000256" key="4">
    <source>
        <dbReference type="ARBA" id="ARBA00022801"/>
    </source>
</evidence>
<feature type="domain" description="Peptidase M48" evidence="8">
    <location>
        <begin position="61"/>
        <end position="244"/>
    </location>
</feature>
<dbReference type="GO" id="GO:0004222">
    <property type="term" value="F:metalloendopeptidase activity"/>
    <property type="evidence" value="ECO:0007669"/>
    <property type="project" value="InterPro"/>
</dbReference>
<keyword evidence="2 9" id="KW-0645">Protease</keyword>
<keyword evidence="3" id="KW-0479">Metal-binding</keyword>
<evidence type="ECO:0000256" key="7">
    <source>
        <dbReference type="SAM" id="SignalP"/>
    </source>
</evidence>
<dbReference type="Proteomes" id="UP000254572">
    <property type="component" value="Unassembled WGS sequence"/>
</dbReference>
<reference evidence="9 10" key="1">
    <citation type="submission" date="2018-06" db="EMBL/GenBank/DDBJ databases">
        <authorList>
            <consortium name="Pathogen Informatics"/>
            <person name="Doyle S."/>
        </authorList>
    </citation>
    <scope>NUCLEOTIDE SEQUENCE [LARGE SCALE GENOMIC DNA]</scope>
    <source>
        <strain evidence="9 10">NCTC13294</strain>
    </source>
</reference>
<dbReference type="Pfam" id="PF01435">
    <property type="entry name" value="Peptidase_M48"/>
    <property type="match status" value="1"/>
</dbReference>
<evidence type="ECO:0000256" key="1">
    <source>
        <dbReference type="ARBA" id="ARBA00001947"/>
    </source>
</evidence>
<dbReference type="Pfam" id="PF14559">
    <property type="entry name" value="TPR_19"/>
    <property type="match status" value="1"/>
</dbReference>
<gene>
    <name evidence="9" type="primary">yggG_1</name>
    <name evidence="9" type="ORF">NCTC13294_00678</name>
</gene>
<proteinExistence type="predicted"/>
<evidence type="ECO:0000256" key="5">
    <source>
        <dbReference type="ARBA" id="ARBA00022833"/>
    </source>
</evidence>
<dbReference type="GO" id="GO:0016020">
    <property type="term" value="C:membrane"/>
    <property type="evidence" value="ECO:0007669"/>
    <property type="project" value="TreeGrafter"/>
</dbReference>
<dbReference type="InterPro" id="IPR001915">
    <property type="entry name" value="Peptidase_M48"/>
</dbReference>
<evidence type="ECO:0000256" key="2">
    <source>
        <dbReference type="ARBA" id="ARBA00022670"/>
    </source>
</evidence>
<dbReference type="RefSeq" id="WP_006985964.1">
    <property type="nucleotide sequence ID" value="NZ_CABMOK010000114.1"/>
</dbReference>
<dbReference type="EMBL" id="UFUW01000001">
    <property type="protein sequence ID" value="SUX20141.1"/>
    <property type="molecule type" value="Genomic_DNA"/>
</dbReference>
<keyword evidence="5" id="KW-0862">Zinc</keyword>
<evidence type="ECO:0000313" key="9">
    <source>
        <dbReference type="EMBL" id="SUX20141.1"/>
    </source>
</evidence>
<evidence type="ECO:0000256" key="3">
    <source>
        <dbReference type="ARBA" id="ARBA00022723"/>
    </source>
</evidence>
<name>A0A381E271_9GAMM</name>
<dbReference type="PANTHER" id="PTHR22726:SF1">
    <property type="entry name" value="METALLOENDOPEPTIDASE OMA1, MITOCHONDRIAL"/>
    <property type="match status" value="1"/>
</dbReference>
<dbReference type="Gene3D" id="1.25.40.10">
    <property type="entry name" value="Tetratricopeptide repeat domain"/>
    <property type="match status" value="1"/>
</dbReference>
<dbReference type="OrthoDB" id="9810445at2"/>
<dbReference type="InterPro" id="IPR011990">
    <property type="entry name" value="TPR-like_helical_dom_sf"/>
</dbReference>
<dbReference type="Gene3D" id="3.30.2010.10">
    <property type="entry name" value="Metalloproteases ('zincins'), catalytic domain"/>
    <property type="match status" value="1"/>
</dbReference>
<dbReference type="EC" id="3.4.24.-" evidence="9"/>
<keyword evidence="7" id="KW-0732">Signal</keyword>
<evidence type="ECO:0000313" key="10">
    <source>
        <dbReference type="Proteomes" id="UP000254572"/>
    </source>
</evidence>
<organism evidence="9 10">
    <name type="scientific">Cardiobacterium valvarum</name>
    <dbReference type="NCBI Taxonomy" id="194702"/>
    <lineage>
        <taxon>Bacteria</taxon>
        <taxon>Pseudomonadati</taxon>
        <taxon>Pseudomonadota</taxon>
        <taxon>Gammaproteobacteria</taxon>
        <taxon>Cardiobacteriales</taxon>
        <taxon>Cardiobacteriaceae</taxon>
        <taxon>Cardiobacterium</taxon>
    </lineage>
</organism>
<dbReference type="SUPFAM" id="SSF48452">
    <property type="entry name" value="TPR-like"/>
    <property type="match status" value="1"/>
</dbReference>
<sequence length="460" mass="51233">MRKSFIMLLAALGAYSVHAADIELPDLGNPEKRIFSGDKARNIGMAVEGRLRQNGELLEQPEITQYVRELGNRLSKYAPAASSYHFFVIDSPAINAFATSGGYIGINSGLIAMTDNEDQLAGVIAHEIGHVSQSHIARSIANAEKYTWIQAVGMLAGIAAAAAGDSPQGARAAIIGSQAYVREKQLEYSRAHEQQADDVAVKILRKAGYDESQMAVFFEKLMAHGSQPPEFLLTHPLPQNRIERQLAKAEKNKSSRNPLEYQLAKAAIGRYSRYKQRDFQPADPLAAQYRQALDAERRYDRTTLAALLPSLPADKNAAFARLHGEQALADDDNSKAEEILSKAWQRWRNNENLIIPYARSLIAVGKYQEAEKLLQAQIARDPGAVQYYDVYGGLLDRQQRSAEQFLLSAKYYALIGDYKLAEAQVSRALKDPTLPVNERQKVGNLQKRYERLKEEAENEK</sequence>
<dbReference type="GO" id="GO:0051603">
    <property type="term" value="P:proteolysis involved in protein catabolic process"/>
    <property type="evidence" value="ECO:0007669"/>
    <property type="project" value="TreeGrafter"/>
</dbReference>
<keyword evidence="10" id="KW-1185">Reference proteome</keyword>
<protein>
    <submittedName>
        <fullName evidence="9">Uncharacterized metalloprotease yggG</fullName>
        <ecNumber evidence="9">3.4.24.-</ecNumber>
    </submittedName>
</protein>
<evidence type="ECO:0000259" key="8">
    <source>
        <dbReference type="Pfam" id="PF01435"/>
    </source>
</evidence>
<accession>A0A381E271</accession>
<feature type="signal peptide" evidence="7">
    <location>
        <begin position="1"/>
        <end position="19"/>
    </location>
</feature>
<keyword evidence="4 9" id="KW-0378">Hydrolase</keyword>
<comment type="cofactor">
    <cofactor evidence="1">
        <name>Zn(2+)</name>
        <dbReference type="ChEBI" id="CHEBI:29105"/>
    </cofactor>
</comment>
<dbReference type="InterPro" id="IPR051156">
    <property type="entry name" value="Mito/Outer_Membr_Metalloprot"/>
</dbReference>
<dbReference type="AlphaFoldDB" id="A0A381E271"/>